<organism evidence="1 2">
    <name type="scientific">Strongyloides venezuelensis</name>
    <name type="common">Threadworm</name>
    <dbReference type="NCBI Taxonomy" id="75913"/>
    <lineage>
        <taxon>Eukaryota</taxon>
        <taxon>Metazoa</taxon>
        <taxon>Ecdysozoa</taxon>
        <taxon>Nematoda</taxon>
        <taxon>Chromadorea</taxon>
        <taxon>Rhabditida</taxon>
        <taxon>Tylenchina</taxon>
        <taxon>Panagrolaimomorpha</taxon>
        <taxon>Strongyloidoidea</taxon>
        <taxon>Strongyloididae</taxon>
        <taxon>Strongyloides</taxon>
    </lineage>
</organism>
<dbReference type="Proteomes" id="UP000035680">
    <property type="component" value="Unassembled WGS sequence"/>
</dbReference>
<dbReference type="PANTHER" id="PTHR12069">
    <property type="entry name" value="DNA-DIRECTED RNA POLYMERASES III 80 KDA POLYPEPTIDE RNA POLYMERASE III SUBUNIT 5"/>
    <property type="match status" value="1"/>
</dbReference>
<reference evidence="2" key="2">
    <citation type="submission" date="2015-08" db="UniProtKB">
        <authorList>
            <consortium name="WormBaseParasite"/>
        </authorList>
    </citation>
    <scope>IDENTIFICATION</scope>
</reference>
<sequence>MSYTNNNGIDASSDINTAFFFQMFHHDDIERNEDDDGIEMEIPIILGKPPDDLYRVQFPKHNLPLHKCDAKHKRTVGTLEVNFDPMDLYEFVDFNDREAIIYRGVKYKNHKVMNHAISCFKNGNMFILPLDGIYEMKRVIRDDEQLNVKAVESTLVDEKKELNPVRVKFAKTETEAQKRRKEESSLYKQQLADRDPWIILNIKKTDKSYILPSAFNCKQLPVMKLKKKEIVLNSRAVEVDAEALAKSGKNILNLQLEDLSFQDRIKLLFLKASVIKHSELKKLAFFDKENTTEEMFIEIIRKYATLCCGVWVIRGDFIYSLEYMKKPRHGTKPCSNAIAKSLKLHLDIHNFGLCMLQAKKRLTRGLIKDLFNVSIDVAENILSVYAIKGNKTWKLKIEDDAKLLDDQKFRWIIEEEDNYLCQWFEDKLSVERPEVLMKLTNIYL</sequence>
<dbReference type="GO" id="GO:0005666">
    <property type="term" value="C:RNA polymerase III complex"/>
    <property type="evidence" value="ECO:0007669"/>
    <property type="project" value="TreeGrafter"/>
</dbReference>
<dbReference type="Pfam" id="PF04801">
    <property type="entry name" value="RPC5"/>
    <property type="match status" value="1"/>
</dbReference>
<protein>
    <submittedName>
        <fullName evidence="2">DNA-directed RNA polymerase III subunit RPC5</fullName>
    </submittedName>
</protein>
<dbReference type="GO" id="GO:0042797">
    <property type="term" value="P:tRNA transcription by RNA polymerase III"/>
    <property type="evidence" value="ECO:0007669"/>
    <property type="project" value="TreeGrafter"/>
</dbReference>
<dbReference type="PANTHER" id="PTHR12069:SF0">
    <property type="entry name" value="DNA-DIRECTED RNA POLYMERASE III SUBUNIT RPC5"/>
    <property type="match status" value="1"/>
</dbReference>
<keyword evidence="1" id="KW-1185">Reference proteome</keyword>
<dbReference type="AlphaFoldDB" id="A0A0K0FCZ5"/>
<proteinExistence type="predicted"/>
<evidence type="ECO:0000313" key="2">
    <source>
        <dbReference type="WBParaSite" id="SVE_0671300.1"/>
    </source>
</evidence>
<reference evidence="1" key="1">
    <citation type="submission" date="2014-07" db="EMBL/GenBank/DDBJ databases">
        <authorList>
            <person name="Martin A.A"/>
            <person name="De Silva N."/>
        </authorList>
    </citation>
    <scope>NUCLEOTIDE SEQUENCE</scope>
</reference>
<name>A0A0K0FCZ5_STRVS</name>
<dbReference type="STRING" id="75913.A0A0K0FCZ5"/>
<accession>A0A0K0FCZ5</accession>
<dbReference type="InterPro" id="IPR006886">
    <property type="entry name" value="RNA_pol_III_Rpc5"/>
</dbReference>
<evidence type="ECO:0000313" key="1">
    <source>
        <dbReference type="Proteomes" id="UP000035680"/>
    </source>
</evidence>
<dbReference type="WBParaSite" id="SVE_0671300.1">
    <property type="protein sequence ID" value="SVE_0671300.1"/>
    <property type="gene ID" value="SVE_0671300"/>
</dbReference>